<reference evidence="2 3" key="1">
    <citation type="journal article" date="2018" name="Antonie Van Leeuwenhoek">
        <title>Larkinella terrae sp. nov., isolated from soil on Jeju Island, South Korea.</title>
        <authorList>
            <person name="Ten L.N."/>
            <person name="Jeon J."/>
            <person name="Park S.J."/>
            <person name="Park S."/>
            <person name="Lee S.Y."/>
            <person name="Kim M.K."/>
            <person name="Jung H.Y."/>
        </authorList>
    </citation>
    <scope>NUCLEOTIDE SEQUENCE [LARGE SCALE GENOMIC DNA]</scope>
    <source>
        <strain evidence="2 3">KCTC 52001</strain>
    </source>
</reference>
<name>A0A7K0EU49_9BACT</name>
<dbReference type="RefSeq" id="WP_154178576.1">
    <property type="nucleotide sequence ID" value="NZ_WJXZ01000014.1"/>
</dbReference>
<dbReference type="Proteomes" id="UP000441754">
    <property type="component" value="Unassembled WGS sequence"/>
</dbReference>
<accession>A0A7K0EU49</accession>
<evidence type="ECO:0000256" key="1">
    <source>
        <dbReference type="SAM" id="Phobius"/>
    </source>
</evidence>
<keyword evidence="3" id="KW-1185">Reference proteome</keyword>
<proteinExistence type="predicted"/>
<keyword evidence="1" id="KW-0472">Membrane</keyword>
<protein>
    <submittedName>
        <fullName evidence="2">DUF2834 domain-containing protein</fullName>
    </submittedName>
</protein>
<dbReference type="Pfam" id="PF11196">
    <property type="entry name" value="DUF2834"/>
    <property type="match status" value="1"/>
</dbReference>
<evidence type="ECO:0000313" key="2">
    <source>
        <dbReference type="EMBL" id="MRS65292.1"/>
    </source>
</evidence>
<dbReference type="OrthoDB" id="964916at2"/>
<keyword evidence="1" id="KW-1133">Transmembrane helix</keyword>
<gene>
    <name evidence="2" type="ORF">GJJ30_28605</name>
</gene>
<evidence type="ECO:0000313" key="3">
    <source>
        <dbReference type="Proteomes" id="UP000441754"/>
    </source>
</evidence>
<feature type="transmembrane region" description="Helical" evidence="1">
    <location>
        <begin position="84"/>
        <end position="106"/>
    </location>
</feature>
<dbReference type="InterPro" id="IPR021362">
    <property type="entry name" value="DUF2834"/>
</dbReference>
<dbReference type="AlphaFoldDB" id="A0A7K0EU49"/>
<comment type="caution">
    <text evidence="2">The sequence shown here is derived from an EMBL/GenBank/DDBJ whole genome shotgun (WGS) entry which is preliminary data.</text>
</comment>
<organism evidence="2 3">
    <name type="scientific">Larkinella terrae</name>
    <dbReference type="NCBI Taxonomy" id="2025311"/>
    <lineage>
        <taxon>Bacteria</taxon>
        <taxon>Pseudomonadati</taxon>
        <taxon>Bacteroidota</taxon>
        <taxon>Cytophagia</taxon>
        <taxon>Cytophagales</taxon>
        <taxon>Spirosomataceae</taxon>
        <taxon>Larkinella</taxon>
    </lineage>
</organism>
<keyword evidence="1" id="KW-0812">Transmembrane</keyword>
<sequence length="121" mass="14143">MNQKPLTPIMLFYLFCSLAGLVIPWYYNIQHIRYGDTPFTVAAWLRAGMATPLTRSITTDFLIGTTPVLIWMVREGYRLKMKHIWLYVLLTFLIAFAFTCPLFLFFRERKLRTNAGLPTSE</sequence>
<dbReference type="EMBL" id="WJXZ01000014">
    <property type="protein sequence ID" value="MRS65292.1"/>
    <property type="molecule type" value="Genomic_DNA"/>
</dbReference>
<feature type="transmembrane region" description="Helical" evidence="1">
    <location>
        <begin position="6"/>
        <end position="27"/>
    </location>
</feature>